<dbReference type="PROSITE" id="PS00108">
    <property type="entry name" value="PROTEIN_KINASE_ST"/>
    <property type="match status" value="1"/>
</dbReference>
<keyword evidence="3" id="KW-1185">Reference proteome</keyword>
<keyword evidence="2" id="KW-0418">Kinase</keyword>
<dbReference type="SUPFAM" id="SSF56112">
    <property type="entry name" value="Protein kinase-like (PK-like)"/>
    <property type="match status" value="1"/>
</dbReference>
<proteinExistence type="predicted"/>
<dbReference type="GO" id="GO:0004672">
    <property type="term" value="F:protein kinase activity"/>
    <property type="evidence" value="ECO:0007669"/>
    <property type="project" value="InterPro"/>
</dbReference>
<dbReference type="InterPro" id="IPR011009">
    <property type="entry name" value="Kinase-like_dom_sf"/>
</dbReference>
<dbReference type="InterPro" id="IPR000719">
    <property type="entry name" value="Prot_kinase_dom"/>
</dbReference>
<dbReference type="Gene3D" id="1.10.510.10">
    <property type="entry name" value="Transferase(Phosphotransferase) domain 1"/>
    <property type="match status" value="1"/>
</dbReference>
<dbReference type="GO" id="GO:0005524">
    <property type="term" value="F:ATP binding"/>
    <property type="evidence" value="ECO:0007669"/>
    <property type="project" value="InterPro"/>
</dbReference>
<dbReference type="eggNOG" id="ENOG5031S4N">
    <property type="taxonomic scope" value="Bacteria"/>
</dbReference>
<dbReference type="OrthoDB" id="5632772at2"/>
<dbReference type="PROSITE" id="PS50011">
    <property type="entry name" value="PROTEIN_KINASE_DOM"/>
    <property type="match status" value="1"/>
</dbReference>
<evidence type="ECO:0000313" key="3">
    <source>
        <dbReference type="Proteomes" id="UP000044071"/>
    </source>
</evidence>
<dbReference type="EMBL" id="CCSB01000002">
    <property type="protein sequence ID" value="CDZ77573.1"/>
    <property type="molecule type" value="Genomic_DNA"/>
</dbReference>
<reference evidence="2 3" key="1">
    <citation type="submission" date="2014-06" db="EMBL/GenBank/DDBJ databases">
        <authorList>
            <person name="Urmite Genomes Urmite Genomes"/>
        </authorList>
    </citation>
    <scope>NUCLEOTIDE SEQUENCE [LARGE SCALE GENOMIC DNA]</scope>
</reference>
<sequence>MLSLIPLKGFYLSEKRKQIVKVNYLVNQINHYKKTEPNNAEPFIAELYAYQNELIEKTIAVEPVLSWFDSNPAHKVRKLIREKIREKTLILRIKELFAATNMTDIYYQYTGAASLRNLIQQRLELIGDKYQVINLDKGKTPLVRVIGEHNESFVMRFIQLNSREEAAGTSARFAREFLVDFAPIAKPYHLAFIEDDDHEVSFLECSKYYKNGSLDTLFRHLRKQLASNIELGQLVLLYAQQLFEFFIAINQKNIWYTDLKPSNILLDNNDHLIFNDIKGLVISTTKKTTSNRVHISKEYYSPSVYTRDNRINLERLQRQTLANTLYQLACGQLPIQIRINEQNWENAYEFSQEIFQNKIGDYLKNLINLLNMKKAVPMTKLLVETRDFMANRKNYANYEFGVNEDRLGC</sequence>
<evidence type="ECO:0000259" key="1">
    <source>
        <dbReference type="PROSITE" id="PS50011"/>
    </source>
</evidence>
<dbReference type="Pfam" id="PF00069">
    <property type="entry name" value="Pkinase"/>
    <property type="match status" value="1"/>
</dbReference>
<dbReference type="STRING" id="1034943.BN59_01857"/>
<dbReference type="Gene3D" id="3.30.200.20">
    <property type="entry name" value="Phosphorylase Kinase, domain 1"/>
    <property type="match status" value="1"/>
</dbReference>
<gene>
    <name evidence="2" type="ORF">BN59_01857</name>
</gene>
<protein>
    <submittedName>
        <fullName evidence="2">Protein kinase domain protein</fullName>
    </submittedName>
</protein>
<dbReference type="RefSeq" id="WP_043874086.1">
    <property type="nucleotide sequence ID" value="NZ_CCVW01000002.1"/>
</dbReference>
<keyword evidence="2" id="KW-0808">Transferase</keyword>
<feature type="domain" description="Protein kinase" evidence="1">
    <location>
        <begin position="129"/>
        <end position="389"/>
    </location>
</feature>
<dbReference type="AlphaFoldDB" id="A0A078L0P0"/>
<organism evidence="2 3">
    <name type="scientific">Legionella massiliensis</name>
    <dbReference type="NCBI Taxonomy" id="1034943"/>
    <lineage>
        <taxon>Bacteria</taxon>
        <taxon>Pseudomonadati</taxon>
        <taxon>Pseudomonadota</taxon>
        <taxon>Gammaproteobacteria</taxon>
        <taxon>Legionellales</taxon>
        <taxon>Legionellaceae</taxon>
        <taxon>Legionella</taxon>
    </lineage>
</organism>
<dbReference type="InterPro" id="IPR008271">
    <property type="entry name" value="Ser/Thr_kinase_AS"/>
</dbReference>
<name>A0A078L0P0_9GAMM</name>
<evidence type="ECO:0000313" key="2">
    <source>
        <dbReference type="EMBL" id="CDZ77573.1"/>
    </source>
</evidence>
<accession>A0A078L0P0</accession>
<dbReference type="Proteomes" id="UP000044071">
    <property type="component" value="Unassembled WGS sequence"/>
</dbReference>